<evidence type="ECO:0000313" key="2">
    <source>
        <dbReference type="EMBL" id="GAG14025.1"/>
    </source>
</evidence>
<feature type="non-terminal residue" evidence="2">
    <location>
        <position position="1"/>
    </location>
</feature>
<proteinExistence type="predicted"/>
<feature type="region of interest" description="Disordered" evidence="1">
    <location>
        <begin position="1"/>
        <end position="20"/>
    </location>
</feature>
<evidence type="ECO:0000256" key="1">
    <source>
        <dbReference type="SAM" id="MobiDB-lite"/>
    </source>
</evidence>
<accession>X0V7D7</accession>
<organism evidence="2">
    <name type="scientific">marine sediment metagenome</name>
    <dbReference type="NCBI Taxonomy" id="412755"/>
    <lineage>
        <taxon>unclassified sequences</taxon>
        <taxon>metagenomes</taxon>
        <taxon>ecological metagenomes</taxon>
    </lineage>
</organism>
<comment type="caution">
    <text evidence="2">The sequence shown here is derived from an EMBL/GenBank/DDBJ whole genome shotgun (WGS) entry which is preliminary data.</text>
</comment>
<name>X0V7D7_9ZZZZ</name>
<gene>
    <name evidence="2" type="ORF">S01H1_59257</name>
</gene>
<dbReference type="EMBL" id="BARS01038753">
    <property type="protein sequence ID" value="GAG14025.1"/>
    <property type="molecule type" value="Genomic_DNA"/>
</dbReference>
<dbReference type="AlphaFoldDB" id="X0V7D7"/>
<reference evidence="2" key="1">
    <citation type="journal article" date="2014" name="Front. Microbiol.">
        <title>High frequency of phylogenetically diverse reductive dehalogenase-homologous genes in deep subseafloor sedimentary metagenomes.</title>
        <authorList>
            <person name="Kawai M."/>
            <person name="Futagami T."/>
            <person name="Toyoda A."/>
            <person name="Takaki Y."/>
            <person name="Nishi S."/>
            <person name="Hori S."/>
            <person name="Arai W."/>
            <person name="Tsubouchi T."/>
            <person name="Morono Y."/>
            <person name="Uchiyama I."/>
            <person name="Ito T."/>
            <person name="Fujiyama A."/>
            <person name="Inagaki F."/>
            <person name="Takami H."/>
        </authorList>
    </citation>
    <scope>NUCLEOTIDE SEQUENCE</scope>
    <source>
        <strain evidence="2">Expedition CK06-06</strain>
    </source>
</reference>
<protein>
    <submittedName>
        <fullName evidence="2">Uncharacterized protein</fullName>
    </submittedName>
</protein>
<sequence length="43" mass="4060">PPEMSGAGAASAPPGSRAPAELTTIVRTMVAAMAAGHGKGVGQ</sequence>